<keyword evidence="7 9" id="KW-0460">Magnesium</keyword>
<comment type="function">
    <text evidence="9">CRISPR (clustered regularly interspaced short palindromic repeat), is an adaptive immune system that provides protection against mobile genetic elements (viruses, transposable elements and conjugative plasmids). CRISPR clusters contain sequences complementary to antecedent mobile elements and target invading nucleic acids. CRISPR clusters are transcribed and processed into CRISPR RNA (crRNA). Functions as a ssRNA-specific endoribonuclease. Involved in the integration of spacer DNA into the CRISPR cassette.</text>
</comment>
<keyword evidence="11" id="KW-1185">Reference proteome</keyword>
<dbReference type="Gene3D" id="3.30.70.240">
    <property type="match status" value="1"/>
</dbReference>
<organism evidence="10 11">
    <name type="scientific">Neolewinella aquimaris</name>
    <dbReference type="NCBI Taxonomy" id="1835722"/>
    <lineage>
        <taxon>Bacteria</taxon>
        <taxon>Pseudomonadati</taxon>
        <taxon>Bacteroidota</taxon>
        <taxon>Saprospiria</taxon>
        <taxon>Saprospirales</taxon>
        <taxon>Lewinellaceae</taxon>
        <taxon>Neolewinella</taxon>
    </lineage>
</organism>
<dbReference type="GO" id="GO:0046872">
    <property type="term" value="F:metal ion binding"/>
    <property type="evidence" value="ECO:0007669"/>
    <property type="project" value="UniProtKB-UniRule"/>
</dbReference>
<evidence type="ECO:0000256" key="8">
    <source>
        <dbReference type="ARBA" id="ARBA00023118"/>
    </source>
</evidence>
<evidence type="ECO:0000256" key="3">
    <source>
        <dbReference type="ARBA" id="ARBA00022722"/>
    </source>
</evidence>
<dbReference type="HAMAP" id="MF_01471">
    <property type="entry name" value="Cas2"/>
    <property type="match status" value="1"/>
</dbReference>
<dbReference type="GO" id="GO:0043571">
    <property type="term" value="P:maintenance of CRISPR repeat elements"/>
    <property type="evidence" value="ECO:0007669"/>
    <property type="project" value="UniProtKB-UniRule"/>
</dbReference>
<dbReference type="Proteomes" id="UP000576209">
    <property type="component" value="Unassembled WGS sequence"/>
</dbReference>
<dbReference type="NCBIfam" id="TIGR01573">
    <property type="entry name" value="cas2"/>
    <property type="match status" value="1"/>
</dbReference>
<evidence type="ECO:0000256" key="4">
    <source>
        <dbReference type="ARBA" id="ARBA00022723"/>
    </source>
</evidence>
<evidence type="ECO:0000256" key="6">
    <source>
        <dbReference type="ARBA" id="ARBA00022801"/>
    </source>
</evidence>
<gene>
    <name evidence="9" type="primary">cas2</name>
    <name evidence="10" type="ORF">GGR28_002379</name>
</gene>
<dbReference type="EC" id="3.1.-.-" evidence="9"/>
<proteinExistence type="inferred from homology"/>
<dbReference type="PANTHER" id="PTHR34405">
    <property type="entry name" value="CRISPR-ASSOCIATED ENDORIBONUCLEASE CAS2"/>
    <property type="match status" value="1"/>
</dbReference>
<dbReference type="GO" id="GO:0051607">
    <property type="term" value="P:defense response to virus"/>
    <property type="evidence" value="ECO:0007669"/>
    <property type="project" value="UniProtKB-UniRule"/>
</dbReference>
<protein>
    <recommendedName>
        <fullName evidence="9">CRISPR-associated endoribonuclease Cas2</fullName>
        <ecNumber evidence="9">3.1.-.-</ecNumber>
    </recommendedName>
</protein>
<dbReference type="PANTHER" id="PTHR34405:SF3">
    <property type="entry name" value="CRISPR-ASSOCIATED ENDORIBONUCLEASE CAS2 3"/>
    <property type="match status" value="1"/>
</dbReference>
<dbReference type="GO" id="GO:0004521">
    <property type="term" value="F:RNA endonuclease activity"/>
    <property type="evidence" value="ECO:0007669"/>
    <property type="project" value="InterPro"/>
</dbReference>
<evidence type="ECO:0000313" key="10">
    <source>
        <dbReference type="EMBL" id="MBB4079752.1"/>
    </source>
</evidence>
<evidence type="ECO:0000313" key="11">
    <source>
        <dbReference type="Proteomes" id="UP000576209"/>
    </source>
</evidence>
<comment type="subunit">
    <text evidence="9">Homodimer, forms a heterotetramer with a Cas1 homodimer.</text>
</comment>
<dbReference type="CDD" id="cd09725">
    <property type="entry name" value="Cas2_I_II_III"/>
    <property type="match status" value="1"/>
</dbReference>
<keyword evidence="5 9" id="KW-0255">Endonuclease</keyword>
<dbReference type="GO" id="GO:0016787">
    <property type="term" value="F:hydrolase activity"/>
    <property type="evidence" value="ECO:0007669"/>
    <property type="project" value="UniProtKB-KW"/>
</dbReference>
<dbReference type="EMBL" id="JACIFF010000006">
    <property type="protein sequence ID" value="MBB4079752.1"/>
    <property type="molecule type" value="Genomic_DNA"/>
</dbReference>
<comment type="caution">
    <text evidence="10">The sequence shown here is derived from an EMBL/GenBank/DDBJ whole genome shotgun (WGS) entry which is preliminary data.</text>
</comment>
<keyword evidence="8 9" id="KW-0051">Antiviral defense</keyword>
<dbReference type="RefSeq" id="WP_183495998.1">
    <property type="nucleotide sequence ID" value="NZ_JACIFF010000006.1"/>
</dbReference>
<reference evidence="10 11" key="1">
    <citation type="submission" date="2020-08" db="EMBL/GenBank/DDBJ databases">
        <title>Genomic Encyclopedia of Type Strains, Phase IV (KMG-IV): sequencing the most valuable type-strain genomes for metagenomic binning, comparative biology and taxonomic classification.</title>
        <authorList>
            <person name="Goeker M."/>
        </authorList>
    </citation>
    <scope>NUCLEOTIDE SEQUENCE [LARGE SCALE GENOMIC DNA]</scope>
    <source>
        <strain evidence="10 11">DSM 105137</strain>
    </source>
</reference>
<evidence type="ECO:0000256" key="5">
    <source>
        <dbReference type="ARBA" id="ARBA00022759"/>
    </source>
</evidence>
<comment type="similarity">
    <text evidence="2 9">Belongs to the CRISPR-associated endoribonuclease Cas2 protein family.</text>
</comment>
<keyword evidence="3 9" id="KW-0540">Nuclease</keyword>
<dbReference type="SUPFAM" id="SSF143430">
    <property type="entry name" value="TTP0101/SSO1404-like"/>
    <property type="match status" value="1"/>
</dbReference>
<evidence type="ECO:0000256" key="9">
    <source>
        <dbReference type="HAMAP-Rule" id="MF_01471"/>
    </source>
</evidence>
<feature type="binding site" evidence="9">
    <location>
        <position position="9"/>
    </location>
    <ligand>
        <name>Mg(2+)</name>
        <dbReference type="ChEBI" id="CHEBI:18420"/>
        <note>catalytic</note>
    </ligand>
</feature>
<keyword evidence="6 9" id="KW-0378">Hydrolase</keyword>
<name>A0A840E7P3_9BACT</name>
<sequence length="102" mass="11798">MQTHLISYDISDNNLRLKAAKFILRAGGYRIQHSVFMGTFSKSILLKLEEELLLISNLPRWTPDDSLLLLPLHEYSKRELSIIGKVPEDWGLINREIHTLVL</sequence>
<accession>A0A840E7P3</accession>
<evidence type="ECO:0000256" key="7">
    <source>
        <dbReference type="ARBA" id="ARBA00022842"/>
    </source>
</evidence>
<dbReference type="InterPro" id="IPR019199">
    <property type="entry name" value="Virulence_VapD/CRISPR_Cas2"/>
</dbReference>
<dbReference type="InterPro" id="IPR021127">
    <property type="entry name" value="CRISPR_associated_Cas2"/>
</dbReference>
<evidence type="ECO:0000256" key="1">
    <source>
        <dbReference type="ARBA" id="ARBA00001946"/>
    </source>
</evidence>
<evidence type="ECO:0000256" key="2">
    <source>
        <dbReference type="ARBA" id="ARBA00009959"/>
    </source>
</evidence>
<keyword evidence="4 9" id="KW-0479">Metal-binding</keyword>
<dbReference type="AlphaFoldDB" id="A0A840E7P3"/>
<dbReference type="Pfam" id="PF09827">
    <property type="entry name" value="CRISPR_Cas2"/>
    <property type="match status" value="1"/>
</dbReference>
<comment type="cofactor">
    <cofactor evidence="1 9">
        <name>Mg(2+)</name>
        <dbReference type="ChEBI" id="CHEBI:18420"/>
    </cofactor>
</comment>